<dbReference type="SUPFAM" id="SSF52833">
    <property type="entry name" value="Thioredoxin-like"/>
    <property type="match status" value="1"/>
</dbReference>
<dbReference type="RefSeq" id="WP_108622671.1">
    <property type="nucleotide sequence ID" value="NZ_CP028901.1"/>
</dbReference>
<proteinExistence type="predicted"/>
<dbReference type="GO" id="GO:0016491">
    <property type="term" value="F:oxidoreductase activity"/>
    <property type="evidence" value="ECO:0007669"/>
    <property type="project" value="InterPro"/>
</dbReference>
<dbReference type="InterPro" id="IPR001853">
    <property type="entry name" value="DSBA-like_thioredoxin_dom"/>
</dbReference>
<protein>
    <submittedName>
        <fullName evidence="2">Disulfide bond formation protein DsbA</fullName>
    </submittedName>
</protein>
<dbReference type="KEGG" id="boz:DBV39_17640"/>
<evidence type="ECO:0000313" key="2">
    <source>
        <dbReference type="EMBL" id="AWB35259.1"/>
    </source>
</evidence>
<gene>
    <name evidence="2" type="ORF">DBV39_17640</name>
</gene>
<dbReference type="EMBL" id="CP028901">
    <property type="protein sequence ID" value="AWB35259.1"/>
    <property type="molecule type" value="Genomic_DNA"/>
</dbReference>
<dbReference type="Proteomes" id="UP000244571">
    <property type="component" value="Chromosome"/>
</dbReference>
<keyword evidence="3" id="KW-1185">Reference proteome</keyword>
<dbReference type="InterPro" id="IPR036249">
    <property type="entry name" value="Thioredoxin-like_sf"/>
</dbReference>
<evidence type="ECO:0000313" key="3">
    <source>
        <dbReference type="Proteomes" id="UP000244571"/>
    </source>
</evidence>
<dbReference type="AlphaFoldDB" id="A0A2R4XNI2"/>
<name>A0A2R4XNI2_9BURK</name>
<feature type="domain" description="DSBA-like thioredoxin" evidence="1">
    <location>
        <begin position="7"/>
        <end position="211"/>
    </location>
</feature>
<reference evidence="2 3" key="1">
    <citation type="submission" date="2018-04" db="EMBL/GenBank/DDBJ databases">
        <title>Bordetella sp. HZ20 isolated from seawater.</title>
        <authorList>
            <person name="Sun C."/>
        </authorList>
    </citation>
    <scope>NUCLEOTIDE SEQUENCE [LARGE SCALE GENOMIC DNA]</scope>
    <source>
        <strain evidence="2 3">HZ20</strain>
    </source>
</reference>
<dbReference type="Gene3D" id="3.40.30.10">
    <property type="entry name" value="Glutaredoxin"/>
    <property type="match status" value="1"/>
</dbReference>
<accession>A0A2R4XNI2</accession>
<dbReference type="Pfam" id="PF01323">
    <property type="entry name" value="DSBA"/>
    <property type="match status" value="1"/>
</dbReference>
<dbReference type="CDD" id="cd03024">
    <property type="entry name" value="DsbA_FrnE"/>
    <property type="match status" value="1"/>
</dbReference>
<dbReference type="PANTHER" id="PTHR13887:SF41">
    <property type="entry name" value="THIOREDOXIN SUPERFAMILY PROTEIN"/>
    <property type="match status" value="1"/>
</dbReference>
<dbReference type="PANTHER" id="PTHR13887">
    <property type="entry name" value="GLUTATHIONE S-TRANSFERASE KAPPA"/>
    <property type="match status" value="1"/>
</dbReference>
<sequence length="222" mass="24834">MTEPVRIDMVSDIACPWCAIGLTTLENALKELQGSIAVEVHLQPFELNPDMPKGGEEVISYLSAKYGIEPDQVRINQQRIYDRAKEVGFEFHPEGRKHVYNTFDCHRLLHWAATECGVEQAFSLKKALLAAYFTRVENMDDLQTLLDAVQAAGLDTDRAAQVLSGDEFAQAVRSEQTRWKMLGIRAVPAFILDNKFLVEGAQPQENLVAAIRQASERSQSQG</sequence>
<dbReference type="OrthoDB" id="9799122at2"/>
<organism evidence="2 3">
    <name type="scientific">Orrella marina</name>
    <dbReference type="NCBI Taxonomy" id="2163011"/>
    <lineage>
        <taxon>Bacteria</taxon>
        <taxon>Pseudomonadati</taxon>
        <taxon>Pseudomonadota</taxon>
        <taxon>Betaproteobacteria</taxon>
        <taxon>Burkholderiales</taxon>
        <taxon>Alcaligenaceae</taxon>
        <taxon>Orrella</taxon>
    </lineage>
</organism>
<evidence type="ECO:0000259" key="1">
    <source>
        <dbReference type="Pfam" id="PF01323"/>
    </source>
</evidence>